<keyword evidence="5" id="KW-1185">Reference proteome</keyword>
<dbReference type="AlphaFoldDB" id="A0A9P4IGN4"/>
<organism evidence="4 5">
    <name type="scientific">Rhizodiscina lignyota</name>
    <dbReference type="NCBI Taxonomy" id="1504668"/>
    <lineage>
        <taxon>Eukaryota</taxon>
        <taxon>Fungi</taxon>
        <taxon>Dikarya</taxon>
        <taxon>Ascomycota</taxon>
        <taxon>Pezizomycotina</taxon>
        <taxon>Dothideomycetes</taxon>
        <taxon>Pleosporomycetidae</taxon>
        <taxon>Aulographales</taxon>
        <taxon>Rhizodiscinaceae</taxon>
        <taxon>Rhizodiscina</taxon>
    </lineage>
</organism>
<feature type="non-terminal residue" evidence="4">
    <location>
        <position position="1"/>
    </location>
</feature>
<feature type="region of interest" description="Disordered" evidence="1">
    <location>
        <begin position="1"/>
        <end position="36"/>
    </location>
</feature>
<keyword evidence="2" id="KW-1133">Transmembrane helix</keyword>
<gene>
    <name evidence="4" type="ORF">NA57DRAFT_12769</name>
</gene>
<dbReference type="GO" id="GO:0006281">
    <property type="term" value="P:DNA repair"/>
    <property type="evidence" value="ECO:0007669"/>
    <property type="project" value="TreeGrafter"/>
</dbReference>
<dbReference type="InterPro" id="IPR002190">
    <property type="entry name" value="MHD_dom"/>
</dbReference>
<feature type="transmembrane region" description="Helical" evidence="2">
    <location>
        <begin position="151"/>
        <end position="170"/>
    </location>
</feature>
<dbReference type="Gene3D" id="1.10.10.1210">
    <property type="entry name" value="MAGE homology domain, winged helix WH2 motif"/>
    <property type="match status" value="1"/>
</dbReference>
<comment type="caution">
    <text evidence="4">The sequence shown here is derived from an EMBL/GenBank/DDBJ whole genome shotgun (WGS) entry which is preliminary data.</text>
</comment>
<reference evidence="4" key="1">
    <citation type="journal article" date="2020" name="Stud. Mycol.">
        <title>101 Dothideomycetes genomes: a test case for predicting lifestyles and emergence of pathogens.</title>
        <authorList>
            <person name="Haridas S."/>
            <person name="Albert R."/>
            <person name="Binder M."/>
            <person name="Bloem J."/>
            <person name="Labutti K."/>
            <person name="Salamov A."/>
            <person name="Andreopoulos B."/>
            <person name="Baker S."/>
            <person name="Barry K."/>
            <person name="Bills G."/>
            <person name="Bluhm B."/>
            <person name="Cannon C."/>
            <person name="Castanera R."/>
            <person name="Culley D."/>
            <person name="Daum C."/>
            <person name="Ezra D."/>
            <person name="Gonzalez J."/>
            <person name="Henrissat B."/>
            <person name="Kuo A."/>
            <person name="Liang C."/>
            <person name="Lipzen A."/>
            <person name="Lutzoni F."/>
            <person name="Magnuson J."/>
            <person name="Mondo S."/>
            <person name="Nolan M."/>
            <person name="Ohm R."/>
            <person name="Pangilinan J."/>
            <person name="Park H.-J."/>
            <person name="Ramirez L."/>
            <person name="Alfaro M."/>
            <person name="Sun H."/>
            <person name="Tritt A."/>
            <person name="Yoshinaga Y."/>
            <person name="Zwiers L.-H."/>
            <person name="Turgeon B."/>
            <person name="Goodwin S."/>
            <person name="Spatafora J."/>
            <person name="Crous P."/>
            <person name="Grigoriev I."/>
        </authorList>
    </citation>
    <scope>NUCLEOTIDE SEQUENCE</scope>
    <source>
        <strain evidence="4">CBS 133067</strain>
    </source>
</reference>
<proteinExistence type="predicted"/>
<dbReference type="SMART" id="SM01373">
    <property type="entry name" value="MAGE"/>
    <property type="match status" value="1"/>
</dbReference>
<dbReference type="EMBL" id="ML978123">
    <property type="protein sequence ID" value="KAF2101240.1"/>
    <property type="molecule type" value="Genomic_DNA"/>
</dbReference>
<accession>A0A9P4IGN4</accession>
<dbReference type="InterPro" id="IPR041898">
    <property type="entry name" value="MAGE_WH1"/>
</dbReference>
<evidence type="ECO:0000313" key="5">
    <source>
        <dbReference type="Proteomes" id="UP000799772"/>
    </source>
</evidence>
<dbReference type="Gene3D" id="1.10.10.1200">
    <property type="entry name" value="MAGE homology domain, winged helix WH1 motif"/>
    <property type="match status" value="1"/>
</dbReference>
<feature type="non-terminal residue" evidence="4">
    <location>
        <position position="262"/>
    </location>
</feature>
<evidence type="ECO:0000259" key="3">
    <source>
        <dbReference type="SMART" id="SM01373"/>
    </source>
</evidence>
<dbReference type="InterPro" id="IPR037445">
    <property type="entry name" value="MAGE"/>
</dbReference>
<keyword evidence="2" id="KW-0812">Transmembrane</keyword>
<keyword evidence="2" id="KW-0472">Membrane</keyword>
<evidence type="ECO:0000256" key="1">
    <source>
        <dbReference type="SAM" id="MobiDB-lite"/>
    </source>
</evidence>
<dbReference type="Proteomes" id="UP000799772">
    <property type="component" value="Unassembled WGS sequence"/>
</dbReference>
<protein>
    <submittedName>
        <fullName evidence="4">MAGE-domain-containing protein</fullName>
    </submittedName>
</protein>
<dbReference type="GO" id="GO:0005634">
    <property type="term" value="C:nucleus"/>
    <property type="evidence" value="ECO:0007669"/>
    <property type="project" value="TreeGrafter"/>
</dbReference>
<feature type="domain" description="MAGE" evidence="3">
    <location>
        <begin position="43"/>
        <end position="236"/>
    </location>
</feature>
<evidence type="ECO:0000256" key="2">
    <source>
        <dbReference type="SAM" id="Phobius"/>
    </source>
</evidence>
<dbReference type="InterPro" id="IPR041899">
    <property type="entry name" value="MAGE_WH2"/>
</dbReference>
<evidence type="ECO:0000313" key="4">
    <source>
        <dbReference type="EMBL" id="KAF2101240.1"/>
    </source>
</evidence>
<dbReference type="PANTHER" id="PTHR11736:SF14">
    <property type="entry name" value="NSE3 HOMOLOG, SMC5-SMC6 COMPLEX COMPONENT"/>
    <property type="match status" value="1"/>
</dbReference>
<sequence>SATQSEQRRRKRVSRSPESEEYADGEDFTQTNGSSQEQMVKKLVRLALSCEYSRQPIRRVDIGKVLGGRSRQFKEVFDEAQMTLRDTFGMELVELPVKEKVTLQQRRAAQKSEKQATSSKSWVLQSTLPDKYRDPDIIPPPQIPSTETESAYVGLYTFIVGVIYLAGGTLPEAKLERYLRATNTETSTPIDLTQKLITRLIREGYIVRNRDNSSGEEVVEYMVGPRGKVEIGEEGVAGLVQTVYGEKAPDDLERRLERSLGL</sequence>
<dbReference type="OrthoDB" id="205198at2759"/>
<name>A0A9P4IGN4_9PEZI</name>
<dbReference type="Pfam" id="PF01454">
    <property type="entry name" value="MAGE"/>
    <property type="match status" value="1"/>
</dbReference>
<dbReference type="PANTHER" id="PTHR11736">
    <property type="entry name" value="MELANOMA-ASSOCIATED ANTIGEN MAGE ANTIGEN"/>
    <property type="match status" value="1"/>
</dbReference>